<dbReference type="AlphaFoldDB" id="A0A2P6V053"/>
<evidence type="ECO:0000313" key="5">
    <source>
        <dbReference type="EMBL" id="PSC67476.1"/>
    </source>
</evidence>
<reference evidence="5" key="2">
    <citation type="submission" date="2018-02" db="EMBL/GenBank/DDBJ databases">
        <authorList>
            <person name="Cohen D.B."/>
            <person name="Kent A.D."/>
        </authorList>
    </citation>
    <scope>NUCLEOTIDE SEQUENCE</scope>
    <source>
        <strain evidence="5">SAG 241.80</strain>
    </source>
</reference>
<evidence type="ECO:0000259" key="4">
    <source>
        <dbReference type="PROSITE" id="PS01031"/>
    </source>
</evidence>
<dbReference type="InterPro" id="IPR031107">
    <property type="entry name" value="Small_HSP"/>
</dbReference>
<evidence type="ECO:0000256" key="1">
    <source>
        <dbReference type="ARBA" id="ARBA00023016"/>
    </source>
</evidence>
<dbReference type="OrthoDB" id="1245404at2759"/>
<sequence length="194" mass="20497">MATGLYPFGGMYPGAHLEDFFSPYFSGWPYSVSPSAGAAGAGAGVGAGGGSGAPTLAGPDVGAGASADAGTTGTAPPYTRAIPVDFIERENEYILRADIPGVHKTEIRVSMDGNVIRFGHQPHTDREQKDEDEPGIFHRAERVSSFRGRALRLPDNADVQAQVNAKYEDGVLELRIPKKKMEASAPQGRVIQIA</sequence>
<name>A0A2P6V053_9CHLO</name>
<evidence type="ECO:0000256" key="3">
    <source>
        <dbReference type="RuleBase" id="RU003616"/>
    </source>
</evidence>
<keyword evidence="1" id="KW-0346">Stress response</keyword>
<dbReference type="CDD" id="cd06464">
    <property type="entry name" value="ACD_sHsps-like"/>
    <property type="match status" value="1"/>
</dbReference>
<accession>A0A2P6V053</accession>
<evidence type="ECO:0000313" key="6">
    <source>
        <dbReference type="Proteomes" id="UP000239649"/>
    </source>
</evidence>
<dbReference type="InterPro" id="IPR008978">
    <property type="entry name" value="HSP20-like_chaperone"/>
</dbReference>
<gene>
    <name evidence="5" type="ORF">C2E20_8857</name>
</gene>
<comment type="similarity">
    <text evidence="2 3">Belongs to the small heat shock protein (HSP20) family.</text>
</comment>
<dbReference type="STRING" id="554055.A0A2P6V053"/>
<proteinExistence type="inferred from homology"/>
<dbReference type="Proteomes" id="UP000239649">
    <property type="component" value="Unassembled WGS sequence"/>
</dbReference>
<dbReference type="EMBL" id="LHPF02000058">
    <property type="protein sequence ID" value="PSC67475.1"/>
    <property type="molecule type" value="Genomic_DNA"/>
</dbReference>
<protein>
    <recommendedName>
        <fullName evidence="4">SHSP domain-containing protein</fullName>
    </recommendedName>
</protein>
<evidence type="ECO:0000256" key="2">
    <source>
        <dbReference type="PROSITE-ProRule" id="PRU00285"/>
    </source>
</evidence>
<dbReference type="SUPFAM" id="SSF49764">
    <property type="entry name" value="HSP20-like chaperones"/>
    <property type="match status" value="1"/>
</dbReference>
<dbReference type="InterPro" id="IPR002068">
    <property type="entry name" value="A-crystallin/Hsp20_dom"/>
</dbReference>
<comment type="caution">
    <text evidence="5">The sequence shown here is derived from an EMBL/GenBank/DDBJ whole genome shotgun (WGS) entry which is preliminary data.</text>
</comment>
<keyword evidence="6" id="KW-1185">Reference proteome</keyword>
<dbReference type="Pfam" id="PF00011">
    <property type="entry name" value="HSP20"/>
    <property type="match status" value="1"/>
</dbReference>
<dbReference type="EMBL" id="LHPF02000058">
    <property type="protein sequence ID" value="PSC67476.1"/>
    <property type="molecule type" value="Genomic_DNA"/>
</dbReference>
<dbReference type="PROSITE" id="PS01031">
    <property type="entry name" value="SHSP"/>
    <property type="match status" value="1"/>
</dbReference>
<dbReference type="Gene3D" id="2.60.40.790">
    <property type="match status" value="1"/>
</dbReference>
<feature type="domain" description="SHSP" evidence="4">
    <location>
        <begin position="75"/>
        <end position="194"/>
    </location>
</feature>
<dbReference type="PANTHER" id="PTHR11527">
    <property type="entry name" value="HEAT-SHOCK PROTEIN 20 FAMILY MEMBER"/>
    <property type="match status" value="1"/>
</dbReference>
<organism evidence="5 6">
    <name type="scientific">Micractinium conductrix</name>
    <dbReference type="NCBI Taxonomy" id="554055"/>
    <lineage>
        <taxon>Eukaryota</taxon>
        <taxon>Viridiplantae</taxon>
        <taxon>Chlorophyta</taxon>
        <taxon>core chlorophytes</taxon>
        <taxon>Trebouxiophyceae</taxon>
        <taxon>Chlorellales</taxon>
        <taxon>Chlorellaceae</taxon>
        <taxon>Chlorella clade</taxon>
        <taxon>Micractinium</taxon>
    </lineage>
</organism>
<reference evidence="5 6" key="1">
    <citation type="journal article" date="2018" name="Plant J.">
        <title>Genome sequences of Chlorella sorokiniana UTEX 1602 and Micractinium conductrix SAG 241.80: implications to maltose excretion by a green alga.</title>
        <authorList>
            <person name="Arriola M.B."/>
            <person name="Velmurugan N."/>
            <person name="Zhang Y."/>
            <person name="Plunkett M.H."/>
            <person name="Hondzo H."/>
            <person name="Barney B.M."/>
        </authorList>
    </citation>
    <scope>NUCLEOTIDE SEQUENCE [LARGE SCALE GENOMIC DNA]</scope>
    <source>
        <strain evidence="5 6">SAG 241.80</strain>
    </source>
</reference>